<reference evidence="2 3" key="1">
    <citation type="journal article" date="2019" name="Emerg. Microbes Infect.">
        <title>Comprehensive subspecies identification of 175 nontuberculous mycobacteria species based on 7547 genomic profiles.</title>
        <authorList>
            <person name="Matsumoto Y."/>
            <person name="Kinjo T."/>
            <person name="Motooka D."/>
            <person name="Nabeya D."/>
            <person name="Jung N."/>
            <person name="Uechi K."/>
            <person name="Horii T."/>
            <person name="Iida T."/>
            <person name="Fujita J."/>
            <person name="Nakamura S."/>
        </authorList>
    </citation>
    <scope>NUCLEOTIDE SEQUENCE [LARGE SCALE GENOMIC DNA]</scope>
    <source>
        <strain evidence="2 3">JCM 14742</strain>
    </source>
</reference>
<name>A0A7I7Z358_9MYCO</name>
<protein>
    <submittedName>
        <fullName evidence="2">Uncharacterized protein</fullName>
    </submittedName>
</protein>
<dbReference type="AlphaFoldDB" id="A0A7I7Z358"/>
<gene>
    <name evidence="2" type="ORF">MPRM_53830</name>
</gene>
<organism evidence="2 3">
    <name type="scientific">Mycobacterium parmense</name>
    <dbReference type="NCBI Taxonomy" id="185642"/>
    <lineage>
        <taxon>Bacteria</taxon>
        <taxon>Bacillati</taxon>
        <taxon>Actinomycetota</taxon>
        <taxon>Actinomycetes</taxon>
        <taxon>Mycobacteriales</taxon>
        <taxon>Mycobacteriaceae</taxon>
        <taxon>Mycobacterium</taxon>
        <taxon>Mycobacterium simiae complex</taxon>
    </lineage>
</organism>
<proteinExistence type="predicted"/>
<evidence type="ECO:0000313" key="2">
    <source>
        <dbReference type="EMBL" id="BBZ48102.1"/>
    </source>
</evidence>
<evidence type="ECO:0000256" key="1">
    <source>
        <dbReference type="SAM" id="MobiDB-lite"/>
    </source>
</evidence>
<feature type="region of interest" description="Disordered" evidence="1">
    <location>
        <begin position="99"/>
        <end position="121"/>
    </location>
</feature>
<dbReference type="EMBL" id="AP022614">
    <property type="protein sequence ID" value="BBZ48102.1"/>
    <property type="molecule type" value="Genomic_DNA"/>
</dbReference>
<keyword evidence="3" id="KW-1185">Reference proteome</keyword>
<feature type="compositionally biased region" description="Basic and acidic residues" evidence="1">
    <location>
        <begin position="111"/>
        <end position="121"/>
    </location>
</feature>
<sequence length="121" mass="13497">MRRIPKSTEAQRLLASLDAEFADSSNRAGRDLVWSAAEEQVLSMIGEAIDRKVELSAEYADAQGAAKVRLATEIRLTEQAVTRLFRSISTEVAAPLSATSLKAQRAAHSRWNRERMKQARR</sequence>
<accession>A0A7I7Z358</accession>
<evidence type="ECO:0000313" key="3">
    <source>
        <dbReference type="Proteomes" id="UP000467105"/>
    </source>
</evidence>
<dbReference type="Proteomes" id="UP000467105">
    <property type="component" value="Chromosome"/>
</dbReference>